<proteinExistence type="predicted"/>
<dbReference type="Gene3D" id="3.40.50.1820">
    <property type="entry name" value="alpha/beta hydrolase"/>
    <property type="match status" value="1"/>
</dbReference>
<evidence type="ECO:0000313" key="3">
    <source>
        <dbReference type="EMBL" id="GAA4652321.1"/>
    </source>
</evidence>
<evidence type="ECO:0000313" key="4">
    <source>
        <dbReference type="Proteomes" id="UP001500604"/>
    </source>
</evidence>
<accession>A0ABP8V9E0</accession>
<feature type="compositionally biased region" description="Basic and acidic residues" evidence="1">
    <location>
        <begin position="310"/>
        <end position="337"/>
    </location>
</feature>
<organism evidence="3 4">
    <name type="scientific">Kistimonas scapharcae</name>
    <dbReference type="NCBI Taxonomy" id="1036133"/>
    <lineage>
        <taxon>Bacteria</taxon>
        <taxon>Pseudomonadati</taxon>
        <taxon>Pseudomonadota</taxon>
        <taxon>Gammaproteobacteria</taxon>
        <taxon>Oceanospirillales</taxon>
        <taxon>Endozoicomonadaceae</taxon>
        <taxon>Kistimonas</taxon>
    </lineage>
</organism>
<dbReference type="Pfam" id="PF12146">
    <property type="entry name" value="Hydrolase_4"/>
    <property type="match status" value="1"/>
</dbReference>
<dbReference type="InterPro" id="IPR029058">
    <property type="entry name" value="AB_hydrolase_fold"/>
</dbReference>
<dbReference type="GO" id="GO:0016787">
    <property type="term" value="F:hydrolase activity"/>
    <property type="evidence" value="ECO:0007669"/>
    <property type="project" value="UniProtKB-KW"/>
</dbReference>
<evidence type="ECO:0000259" key="2">
    <source>
        <dbReference type="Pfam" id="PF12146"/>
    </source>
</evidence>
<name>A0ABP8V9E0_9GAMM</name>
<dbReference type="InterPro" id="IPR051044">
    <property type="entry name" value="MAG_DAG_Lipase"/>
</dbReference>
<keyword evidence="3" id="KW-0378">Hydrolase</keyword>
<feature type="region of interest" description="Disordered" evidence="1">
    <location>
        <begin position="309"/>
        <end position="337"/>
    </location>
</feature>
<gene>
    <name evidence="3" type="ORF">GCM10023116_46050</name>
</gene>
<dbReference type="PANTHER" id="PTHR11614">
    <property type="entry name" value="PHOSPHOLIPASE-RELATED"/>
    <property type="match status" value="1"/>
</dbReference>
<dbReference type="EMBL" id="BAABFL010000473">
    <property type="protein sequence ID" value="GAA4652321.1"/>
    <property type="molecule type" value="Genomic_DNA"/>
</dbReference>
<dbReference type="RefSeq" id="WP_345198858.1">
    <property type="nucleotide sequence ID" value="NZ_BAABFL010000473.1"/>
</dbReference>
<reference evidence="4" key="1">
    <citation type="journal article" date="2019" name="Int. J. Syst. Evol. Microbiol.">
        <title>The Global Catalogue of Microorganisms (GCM) 10K type strain sequencing project: providing services to taxonomists for standard genome sequencing and annotation.</title>
        <authorList>
            <consortium name="The Broad Institute Genomics Platform"/>
            <consortium name="The Broad Institute Genome Sequencing Center for Infectious Disease"/>
            <person name="Wu L."/>
            <person name="Ma J."/>
        </authorList>
    </citation>
    <scope>NUCLEOTIDE SEQUENCE [LARGE SCALE GENOMIC DNA]</scope>
    <source>
        <strain evidence="4">JCM 17805</strain>
    </source>
</reference>
<comment type="caution">
    <text evidence="3">The sequence shown here is derived from an EMBL/GenBank/DDBJ whole genome shotgun (WGS) entry which is preliminary data.</text>
</comment>
<dbReference type="InterPro" id="IPR022742">
    <property type="entry name" value="Hydrolase_4"/>
</dbReference>
<protein>
    <submittedName>
        <fullName evidence="3">Alpha/beta hydrolase</fullName>
    </submittedName>
</protein>
<dbReference type="Proteomes" id="UP001500604">
    <property type="component" value="Unassembled WGS sequence"/>
</dbReference>
<feature type="domain" description="Serine aminopeptidase S33" evidence="2">
    <location>
        <begin position="25"/>
        <end position="289"/>
    </location>
</feature>
<sequence length="337" mass="37308">MQAQILALPAQDGRPINTCYWHLDTPKGFVIINHGMGEYAARYDHLAQTLNDAGYTVIAHDHRGHGPETSTDDIGHYADSSGWDRVLSDVQTIYSFIRERSQGRPVFMLGHSMGSFITQAFLIGYRPQLSGCILSASNYAPRPLLHAGRLVARFEAIRQGPRGASPLINALTFGAYNRSFAPTRTDFDWLSRNTDEVDAYIRDPLCGFSCTNQLWLDLFDGLLSINSVSALKKLDSGLPFYVLGGDRDPVGAAGKGLKRLCHKLKTAGIQDVELALYPGGRHEMFNETNSKEVQQQLIAWLDGRLQQGARGDDSAELESRAKPDPAEHPVRPAEDRR</sequence>
<dbReference type="SUPFAM" id="SSF53474">
    <property type="entry name" value="alpha/beta-Hydrolases"/>
    <property type="match status" value="1"/>
</dbReference>
<evidence type="ECO:0000256" key="1">
    <source>
        <dbReference type="SAM" id="MobiDB-lite"/>
    </source>
</evidence>
<keyword evidence="4" id="KW-1185">Reference proteome</keyword>